<keyword evidence="3" id="KW-1185">Reference proteome</keyword>
<dbReference type="STRING" id="933852.A0A0C3B9Y8"/>
<reference evidence="2 3" key="1">
    <citation type="submission" date="2014-04" db="EMBL/GenBank/DDBJ databases">
        <authorList>
            <consortium name="DOE Joint Genome Institute"/>
            <person name="Kuo A."/>
            <person name="Zuccaro A."/>
            <person name="Kohler A."/>
            <person name="Nagy L.G."/>
            <person name="Floudas D."/>
            <person name="Copeland A."/>
            <person name="Barry K.W."/>
            <person name="Cichocki N."/>
            <person name="Veneault-Fourrey C."/>
            <person name="LaButti K."/>
            <person name="Lindquist E.A."/>
            <person name="Lipzen A."/>
            <person name="Lundell T."/>
            <person name="Morin E."/>
            <person name="Murat C."/>
            <person name="Sun H."/>
            <person name="Tunlid A."/>
            <person name="Henrissat B."/>
            <person name="Grigoriev I.V."/>
            <person name="Hibbett D.S."/>
            <person name="Martin F."/>
            <person name="Nordberg H.P."/>
            <person name="Cantor M.N."/>
            <person name="Hua S.X."/>
        </authorList>
    </citation>
    <scope>NUCLEOTIDE SEQUENCE [LARGE SCALE GENOMIC DNA]</scope>
    <source>
        <strain evidence="2 3">MAFF 305830</strain>
    </source>
</reference>
<evidence type="ECO:0000259" key="1">
    <source>
        <dbReference type="Pfam" id="PF08031"/>
    </source>
</evidence>
<protein>
    <recommendedName>
        <fullName evidence="1">Berberine/berberine-like domain-containing protein</fullName>
    </recommendedName>
</protein>
<feature type="domain" description="Berberine/berberine-like" evidence="1">
    <location>
        <begin position="151"/>
        <end position="194"/>
    </location>
</feature>
<accession>A0A0C3B9Y8</accession>
<reference evidence="3" key="2">
    <citation type="submission" date="2015-01" db="EMBL/GenBank/DDBJ databases">
        <title>Evolutionary Origins and Diversification of the Mycorrhizal Mutualists.</title>
        <authorList>
            <consortium name="DOE Joint Genome Institute"/>
            <consortium name="Mycorrhizal Genomics Consortium"/>
            <person name="Kohler A."/>
            <person name="Kuo A."/>
            <person name="Nagy L.G."/>
            <person name="Floudas D."/>
            <person name="Copeland A."/>
            <person name="Barry K.W."/>
            <person name="Cichocki N."/>
            <person name="Veneault-Fourrey C."/>
            <person name="LaButti K."/>
            <person name="Lindquist E.A."/>
            <person name="Lipzen A."/>
            <person name="Lundell T."/>
            <person name="Morin E."/>
            <person name="Murat C."/>
            <person name="Riley R."/>
            <person name="Ohm R."/>
            <person name="Sun H."/>
            <person name="Tunlid A."/>
            <person name="Henrissat B."/>
            <person name="Grigoriev I.V."/>
            <person name="Hibbett D.S."/>
            <person name="Martin F."/>
        </authorList>
    </citation>
    <scope>NUCLEOTIDE SEQUENCE [LARGE SCALE GENOMIC DNA]</scope>
    <source>
        <strain evidence="3">MAFF 305830</strain>
    </source>
</reference>
<dbReference type="HOGENOM" id="CLU_1384922_0_0_1"/>
<dbReference type="EMBL" id="KN824294">
    <property type="protein sequence ID" value="KIM28276.1"/>
    <property type="molecule type" value="Genomic_DNA"/>
</dbReference>
<proteinExistence type="predicted"/>
<dbReference type="Proteomes" id="UP000054097">
    <property type="component" value="Unassembled WGS sequence"/>
</dbReference>
<dbReference type="InterPro" id="IPR016169">
    <property type="entry name" value="FAD-bd_PCMH_sub2"/>
</dbReference>
<dbReference type="AlphaFoldDB" id="A0A0C3B9Y8"/>
<dbReference type="OrthoDB" id="407275at2759"/>
<evidence type="ECO:0000313" key="2">
    <source>
        <dbReference type="EMBL" id="KIM28276.1"/>
    </source>
</evidence>
<dbReference type="Pfam" id="PF08031">
    <property type="entry name" value="BBE"/>
    <property type="match status" value="1"/>
</dbReference>
<dbReference type="InterPro" id="IPR012951">
    <property type="entry name" value="BBE"/>
</dbReference>
<dbReference type="GO" id="GO:0050660">
    <property type="term" value="F:flavin adenine dinucleotide binding"/>
    <property type="evidence" value="ECO:0007669"/>
    <property type="project" value="InterPro"/>
</dbReference>
<gene>
    <name evidence="2" type="ORF">M408DRAFT_8928</name>
</gene>
<sequence>MSDEVPLVPPDLRGFSVEQNDQTKGPIWSSDSFYAKSLAIFDKKEDLLTREQALALTSYLVNQDAVHRRAEKADPSLRKTVWFVMLDNCVPSQNTASNTRENLYAFQMFVRPEDRRPPFTSDGVQFLKGMCDAIINARRDLSTWRYGGVANYVDPELSREEAQQLYYGKEKIVKLREVKRRFDPGNVFRYPHSILPA</sequence>
<evidence type="ECO:0000313" key="3">
    <source>
        <dbReference type="Proteomes" id="UP000054097"/>
    </source>
</evidence>
<dbReference type="GO" id="GO:0016491">
    <property type="term" value="F:oxidoreductase activity"/>
    <property type="evidence" value="ECO:0007669"/>
    <property type="project" value="InterPro"/>
</dbReference>
<name>A0A0C3B9Y8_SERVB</name>
<dbReference type="Gene3D" id="3.30.465.10">
    <property type="match status" value="1"/>
</dbReference>
<organism evidence="2 3">
    <name type="scientific">Serendipita vermifera MAFF 305830</name>
    <dbReference type="NCBI Taxonomy" id="933852"/>
    <lineage>
        <taxon>Eukaryota</taxon>
        <taxon>Fungi</taxon>
        <taxon>Dikarya</taxon>
        <taxon>Basidiomycota</taxon>
        <taxon>Agaricomycotina</taxon>
        <taxon>Agaricomycetes</taxon>
        <taxon>Sebacinales</taxon>
        <taxon>Serendipitaceae</taxon>
        <taxon>Serendipita</taxon>
    </lineage>
</organism>
<dbReference type="Gene3D" id="3.40.462.20">
    <property type="match status" value="1"/>
</dbReference>